<keyword evidence="1 5" id="KW-0349">Heme</keyword>
<dbReference type="Proteomes" id="UP000051681">
    <property type="component" value="Unassembled WGS sequence"/>
</dbReference>
<evidence type="ECO:0000256" key="3">
    <source>
        <dbReference type="ARBA" id="ARBA00022723"/>
    </source>
</evidence>
<dbReference type="Gene3D" id="1.10.490.10">
    <property type="entry name" value="Globins"/>
    <property type="match status" value="1"/>
</dbReference>
<keyword evidence="8" id="KW-1185">Reference proteome</keyword>
<dbReference type="SUPFAM" id="SSF46458">
    <property type="entry name" value="Globin-like"/>
    <property type="match status" value="1"/>
</dbReference>
<evidence type="ECO:0000256" key="2">
    <source>
        <dbReference type="ARBA" id="ARBA00022621"/>
    </source>
</evidence>
<reference evidence="7 8" key="1">
    <citation type="submission" date="2015-09" db="EMBL/GenBank/DDBJ databases">
        <authorList>
            <consortium name="Swine Surveillance"/>
        </authorList>
    </citation>
    <scope>NUCLEOTIDE SEQUENCE [LARGE SCALE GENOMIC DNA]</scope>
    <source>
        <strain evidence="7 8">CECT 8383</strain>
    </source>
</reference>
<keyword evidence="5" id="KW-0813">Transport</keyword>
<evidence type="ECO:0000259" key="6">
    <source>
        <dbReference type="PROSITE" id="PS01033"/>
    </source>
</evidence>
<evidence type="ECO:0000256" key="1">
    <source>
        <dbReference type="ARBA" id="ARBA00022617"/>
    </source>
</evidence>
<evidence type="ECO:0000256" key="4">
    <source>
        <dbReference type="ARBA" id="ARBA00023004"/>
    </source>
</evidence>
<sequence length="141" mass="15910">MNLLSKDEVALIQGAYRALGPSKGFLTNSFYRRLFAIAPQARPLFPQDMDEQLKKLEHMLDLLVDNLHQPMFFMGKLKRLAKRHVGYGAQPEHYALVGEALIFALNDITPGGLPDKERALWVEIYTAISNTMIETAYSKAS</sequence>
<organism evidence="7 8">
    <name type="scientific">Thalassovita mediterranea</name>
    <dbReference type="NCBI Taxonomy" id="340021"/>
    <lineage>
        <taxon>Bacteria</taxon>
        <taxon>Pseudomonadati</taxon>
        <taxon>Pseudomonadota</taxon>
        <taxon>Alphaproteobacteria</taxon>
        <taxon>Rhodobacterales</taxon>
        <taxon>Roseobacteraceae</taxon>
        <taxon>Thalassovita</taxon>
    </lineage>
</organism>
<dbReference type="Pfam" id="PF00042">
    <property type="entry name" value="Globin"/>
    <property type="match status" value="1"/>
</dbReference>
<dbReference type="InterPro" id="IPR000971">
    <property type="entry name" value="Globin"/>
</dbReference>
<evidence type="ECO:0000313" key="8">
    <source>
        <dbReference type="Proteomes" id="UP000051681"/>
    </source>
</evidence>
<dbReference type="AlphaFoldDB" id="A0A0P1GRZ8"/>
<dbReference type="PANTHER" id="PTHR43396">
    <property type="entry name" value="FLAVOHEMOPROTEIN"/>
    <property type="match status" value="1"/>
</dbReference>
<dbReference type="EMBL" id="CYSF01000017">
    <property type="protein sequence ID" value="CUH85545.1"/>
    <property type="molecule type" value="Genomic_DNA"/>
</dbReference>
<keyword evidence="3" id="KW-0479">Metal-binding</keyword>
<protein>
    <submittedName>
        <fullName evidence="7">Soluble cytochrome O</fullName>
    </submittedName>
</protein>
<proteinExistence type="inferred from homology"/>
<dbReference type="InterPro" id="IPR012292">
    <property type="entry name" value="Globin/Proto"/>
</dbReference>
<dbReference type="GO" id="GO:0005344">
    <property type="term" value="F:oxygen carrier activity"/>
    <property type="evidence" value="ECO:0007669"/>
    <property type="project" value="UniProtKB-KW"/>
</dbReference>
<dbReference type="PANTHER" id="PTHR43396:SF3">
    <property type="entry name" value="FLAVOHEMOPROTEIN"/>
    <property type="match status" value="1"/>
</dbReference>
<feature type="domain" description="Globin" evidence="6">
    <location>
        <begin position="3"/>
        <end position="137"/>
    </location>
</feature>
<dbReference type="GO" id="GO:0008941">
    <property type="term" value="F:nitric oxide dioxygenase NAD(P)H activity"/>
    <property type="evidence" value="ECO:0007669"/>
    <property type="project" value="TreeGrafter"/>
</dbReference>
<comment type="similarity">
    <text evidence="5">Belongs to the globin family.</text>
</comment>
<accession>A0A0P1GRZ8</accession>
<evidence type="ECO:0000313" key="7">
    <source>
        <dbReference type="EMBL" id="CUH85545.1"/>
    </source>
</evidence>
<evidence type="ECO:0000256" key="5">
    <source>
        <dbReference type="RuleBase" id="RU000356"/>
    </source>
</evidence>
<dbReference type="GO" id="GO:0046872">
    <property type="term" value="F:metal ion binding"/>
    <property type="evidence" value="ECO:0007669"/>
    <property type="project" value="UniProtKB-KW"/>
</dbReference>
<keyword evidence="4" id="KW-0408">Iron</keyword>
<dbReference type="PROSITE" id="PS01033">
    <property type="entry name" value="GLOBIN"/>
    <property type="match status" value="1"/>
</dbReference>
<dbReference type="GO" id="GO:0019825">
    <property type="term" value="F:oxygen binding"/>
    <property type="evidence" value="ECO:0007669"/>
    <property type="project" value="InterPro"/>
</dbReference>
<dbReference type="STRING" id="340021.TM5383_02779"/>
<name>A0A0P1GRZ8_9RHOB</name>
<dbReference type="GO" id="GO:0046210">
    <property type="term" value="P:nitric oxide catabolic process"/>
    <property type="evidence" value="ECO:0007669"/>
    <property type="project" value="TreeGrafter"/>
</dbReference>
<dbReference type="GO" id="GO:0071500">
    <property type="term" value="P:cellular response to nitrosative stress"/>
    <property type="evidence" value="ECO:0007669"/>
    <property type="project" value="TreeGrafter"/>
</dbReference>
<dbReference type="InterPro" id="IPR009050">
    <property type="entry name" value="Globin-like_sf"/>
</dbReference>
<dbReference type="GO" id="GO:0020037">
    <property type="term" value="F:heme binding"/>
    <property type="evidence" value="ECO:0007669"/>
    <property type="project" value="InterPro"/>
</dbReference>
<keyword evidence="2 5" id="KW-0561">Oxygen transport</keyword>
<gene>
    <name evidence="7" type="primary">vhb</name>
    <name evidence="7" type="ORF">TM5383_02779</name>
</gene>
<dbReference type="GO" id="GO:0071949">
    <property type="term" value="F:FAD binding"/>
    <property type="evidence" value="ECO:0007669"/>
    <property type="project" value="TreeGrafter"/>
</dbReference>
<dbReference type="RefSeq" id="WP_058319621.1">
    <property type="nucleotide sequence ID" value="NZ_CYSF01000017.1"/>
</dbReference>